<dbReference type="Proteomes" id="UP000030758">
    <property type="component" value="Unassembled WGS sequence"/>
</dbReference>
<organism evidence="2">
    <name type="scientific">Trichuris suis</name>
    <name type="common">pig whipworm</name>
    <dbReference type="NCBI Taxonomy" id="68888"/>
    <lineage>
        <taxon>Eukaryota</taxon>
        <taxon>Metazoa</taxon>
        <taxon>Ecdysozoa</taxon>
        <taxon>Nematoda</taxon>
        <taxon>Enoplea</taxon>
        <taxon>Dorylaimia</taxon>
        <taxon>Trichinellida</taxon>
        <taxon>Trichuridae</taxon>
        <taxon>Trichuris</taxon>
    </lineage>
</organism>
<reference evidence="2" key="1">
    <citation type="journal article" date="2014" name="Nat. Genet.">
        <title>Genome and transcriptome of the porcine whipworm Trichuris suis.</title>
        <authorList>
            <person name="Jex A.R."/>
            <person name="Nejsum P."/>
            <person name="Schwarz E.M."/>
            <person name="Hu L."/>
            <person name="Young N.D."/>
            <person name="Hall R.S."/>
            <person name="Korhonen P.K."/>
            <person name="Liao S."/>
            <person name="Thamsborg S."/>
            <person name="Xia J."/>
            <person name="Xu P."/>
            <person name="Wang S."/>
            <person name="Scheerlinck J.P."/>
            <person name="Hofmann A."/>
            <person name="Sternberg P.W."/>
            <person name="Wang J."/>
            <person name="Gasser R.B."/>
        </authorList>
    </citation>
    <scope>NUCLEOTIDE SEQUENCE [LARGE SCALE GENOMIC DNA]</scope>
    <source>
        <strain evidence="2">DCEP-RM93F</strain>
    </source>
</reference>
<gene>
    <name evidence="2" type="ORF">M514_12582</name>
</gene>
<proteinExistence type="predicted"/>
<accession>A0A085N3L2</accession>
<sequence length="299" mass="34224">MEKEENEALPFLDILIIRTNEGLKTKVHRKSTHTDQYLHFLSHHPRSLMRGILCGMVDRAVSLCSPKFLQSELNYIRTTFSKNGYPQAFIDKVIQRRLNRRDSSEYENLNIPRLVLPYFVGLGEKILGLGRILVFKVFFKSSSSLRSILRKDKTKVPINKKTGLVYMVKCACSAAYISETSGTLEQRLNEHMKCLKWYNNAKYALQNGAPMTTRGRPLKLNPQVAMEKALQASAVAEHIALCNNSFQAKTLCYESNLRLRKINEALYIRYNTTFNRDLAEDVSMILANLIDTTNCCSFP</sequence>
<name>A0A085N3L2_9BILA</name>
<dbReference type="EMBL" id="KL367562">
    <property type="protein sequence ID" value="KFD64058.1"/>
    <property type="molecule type" value="Genomic_DNA"/>
</dbReference>
<protein>
    <recommendedName>
        <fullName evidence="1">Helix-turn-helix domain-containing protein</fullName>
    </recommendedName>
</protein>
<dbReference type="InterPro" id="IPR058912">
    <property type="entry name" value="HTH_animal"/>
</dbReference>
<feature type="domain" description="Helix-turn-helix" evidence="1">
    <location>
        <begin position="36"/>
        <end position="95"/>
    </location>
</feature>
<dbReference type="AlphaFoldDB" id="A0A085N3L2"/>
<evidence type="ECO:0000259" key="1">
    <source>
        <dbReference type="Pfam" id="PF26215"/>
    </source>
</evidence>
<dbReference type="Pfam" id="PF26215">
    <property type="entry name" value="HTH_animal"/>
    <property type="match status" value="1"/>
</dbReference>
<evidence type="ECO:0000313" key="2">
    <source>
        <dbReference type="EMBL" id="KFD64058.1"/>
    </source>
</evidence>
<dbReference type="PANTHER" id="PTHR21301:SF10">
    <property type="entry name" value="REVERSE TRANSCRIPTASE DOMAIN-CONTAINING PROTEIN"/>
    <property type="match status" value="1"/>
</dbReference>
<dbReference type="PANTHER" id="PTHR21301">
    <property type="entry name" value="REVERSE TRANSCRIPTASE"/>
    <property type="match status" value="1"/>
</dbReference>